<dbReference type="Pfam" id="PF00188">
    <property type="entry name" value="CAP"/>
    <property type="match status" value="1"/>
</dbReference>
<evidence type="ECO:0000256" key="1">
    <source>
        <dbReference type="SAM" id="SignalP"/>
    </source>
</evidence>
<feature type="chain" id="PRO_5047445681" evidence="1">
    <location>
        <begin position="30"/>
        <end position="171"/>
    </location>
</feature>
<accession>A0ABR8MF49</accession>
<name>A0ABR8MF49_9ACTN</name>
<proteinExistence type="predicted"/>
<dbReference type="Gene3D" id="3.40.33.10">
    <property type="entry name" value="CAP"/>
    <property type="match status" value="1"/>
</dbReference>
<organism evidence="3 4">
    <name type="scientific">Nocardioides hwasunensis</name>
    <dbReference type="NCBI Taxonomy" id="397258"/>
    <lineage>
        <taxon>Bacteria</taxon>
        <taxon>Bacillati</taxon>
        <taxon>Actinomycetota</taxon>
        <taxon>Actinomycetes</taxon>
        <taxon>Propionibacteriales</taxon>
        <taxon>Nocardioidaceae</taxon>
        <taxon>Nocardioides</taxon>
    </lineage>
</organism>
<evidence type="ECO:0000259" key="2">
    <source>
        <dbReference type="Pfam" id="PF00188"/>
    </source>
</evidence>
<sequence length="171" mass="18649">MRRSRPASLLAALVVAAVALCGMPGAAHARTWSVPASVATKDAQEVTNDDLEDALMVEINAARAAEGLSKIWTFDSCTDRLAELWGARIARTGRFEHRNQNEIIRRCNNSWAGETLVRGSGLTPADMVELWLDSPPHREILLNPRAKRAGVAITEDSQGRVIGVVNLVRQN</sequence>
<gene>
    <name evidence="3" type="ORF">IEZ25_03655</name>
</gene>
<protein>
    <submittedName>
        <fullName evidence="3">CAP domain-containing protein</fullName>
    </submittedName>
</protein>
<dbReference type="InterPro" id="IPR014044">
    <property type="entry name" value="CAP_dom"/>
</dbReference>
<dbReference type="InterPro" id="IPR035940">
    <property type="entry name" value="CAP_sf"/>
</dbReference>
<evidence type="ECO:0000313" key="4">
    <source>
        <dbReference type="Proteomes" id="UP000649289"/>
    </source>
</evidence>
<dbReference type="RefSeq" id="WP_191198001.1">
    <property type="nucleotide sequence ID" value="NZ_BAAAPA010000002.1"/>
</dbReference>
<dbReference type="EMBL" id="JACXYY010000001">
    <property type="protein sequence ID" value="MBD3913701.1"/>
    <property type="molecule type" value="Genomic_DNA"/>
</dbReference>
<feature type="domain" description="SCP" evidence="2">
    <location>
        <begin position="59"/>
        <end position="164"/>
    </location>
</feature>
<keyword evidence="1" id="KW-0732">Signal</keyword>
<comment type="caution">
    <text evidence="3">The sequence shown here is derived from an EMBL/GenBank/DDBJ whole genome shotgun (WGS) entry which is preliminary data.</text>
</comment>
<evidence type="ECO:0000313" key="3">
    <source>
        <dbReference type="EMBL" id="MBD3913701.1"/>
    </source>
</evidence>
<feature type="signal peptide" evidence="1">
    <location>
        <begin position="1"/>
        <end position="29"/>
    </location>
</feature>
<keyword evidence="4" id="KW-1185">Reference proteome</keyword>
<dbReference type="SUPFAM" id="SSF55797">
    <property type="entry name" value="PR-1-like"/>
    <property type="match status" value="1"/>
</dbReference>
<reference evidence="3 4" key="1">
    <citation type="submission" date="2020-09" db="EMBL/GenBank/DDBJ databases">
        <title>novel species in genus Nocardioides.</title>
        <authorList>
            <person name="Zhang G."/>
        </authorList>
    </citation>
    <scope>NUCLEOTIDE SEQUENCE [LARGE SCALE GENOMIC DNA]</scope>
    <source>
        <strain evidence="3 4">19197</strain>
    </source>
</reference>
<dbReference type="CDD" id="cd05379">
    <property type="entry name" value="CAP_bacterial"/>
    <property type="match status" value="1"/>
</dbReference>
<dbReference type="Proteomes" id="UP000649289">
    <property type="component" value="Unassembled WGS sequence"/>
</dbReference>